<accession>A0A918D6U4</accession>
<comment type="caution">
    <text evidence="6">The sequence shown here is derived from an EMBL/GenBank/DDBJ whole genome shotgun (WGS) entry which is preliminary data.</text>
</comment>
<organism evidence="6 7">
    <name type="scientific">Streptomyces albiflavescens</name>
    <dbReference type="NCBI Taxonomy" id="1623582"/>
    <lineage>
        <taxon>Bacteria</taxon>
        <taxon>Bacillati</taxon>
        <taxon>Actinomycetota</taxon>
        <taxon>Actinomycetes</taxon>
        <taxon>Kitasatosporales</taxon>
        <taxon>Streptomycetaceae</taxon>
        <taxon>Streptomyces</taxon>
    </lineage>
</organism>
<dbReference type="PROSITE" id="PS00061">
    <property type="entry name" value="ADH_SHORT"/>
    <property type="match status" value="1"/>
</dbReference>
<dbReference type="InterPro" id="IPR002347">
    <property type="entry name" value="SDR_fam"/>
</dbReference>
<keyword evidence="7" id="KW-1185">Reference proteome</keyword>
<dbReference type="GO" id="GO:0016616">
    <property type="term" value="F:oxidoreductase activity, acting on the CH-OH group of donors, NAD or NADP as acceptor"/>
    <property type="evidence" value="ECO:0007669"/>
    <property type="project" value="UniProtKB-ARBA"/>
</dbReference>
<feature type="domain" description="Ketoreductase" evidence="5">
    <location>
        <begin position="14"/>
        <end position="195"/>
    </location>
</feature>
<dbReference type="PANTHER" id="PTHR43391:SF14">
    <property type="entry name" value="DEHYDROGENASE_REDUCTASE SDR FAMILY PROTEIN 7-LIKE"/>
    <property type="match status" value="1"/>
</dbReference>
<dbReference type="Pfam" id="PF00106">
    <property type="entry name" value="adh_short"/>
    <property type="match status" value="1"/>
</dbReference>
<dbReference type="InterPro" id="IPR020904">
    <property type="entry name" value="Sc_DH/Rdtase_CS"/>
</dbReference>
<keyword evidence="2" id="KW-0521">NADP</keyword>
<reference evidence="6 7" key="1">
    <citation type="journal article" date="2014" name="Int. J. Syst. Evol. Microbiol.">
        <title>Complete genome sequence of Corynebacterium casei LMG S-19264T (=DSM 44701T), isolated from a smear-ripened cheese.</title>
        <authorList>
            <consortium name="US DOE Joint Genome Institute (JGI-PGF)"/>
            <person name="Walter F."/>
            <person name="Albersmeier A."/>
            <person name="Kalinowski J."/>
            <person name="Ruckert C."/>
        </authorList>
    </citation>
    <scope>NUCLEOTIDE SEQUENCE [LARGE SCALE GENOMIC DNA]</scope>
    <source>
        <strain evidence="6 7">CGMCC 4.7111</strain>
    </source>
</reference>
<evidence type="ECO:0000313" key="6">
    <source>
        <dbReference type="EMBL" id="GGN74217.1"/>
    </source>
</evidence>
<dbReference type="EMBL" id="BMMM01000010">
    <property type="protein sequence ID" value="GGN74217.1"/>
    <property type="molecule type" value="Genomic_DNA"/>
</dbReference>
<proteinExistence type="inferred from homology"/>
<protein>
    <submittedName>
        <fullName evidence="6">Oxidoreductase</fullName>
    </submittedName>
</protein>
<dbReference type="Proteomes" id="UP000600365">
    <property type="component" value="Unassembled WGS sequence"/>
</dbReference>
<dbReference type="Gene3D" id="3.40.50.720">
    <property type="entry name" value="NAD(P)-binding Rossmann-like Domain"/>
    <property type="match status" value="1"/>
</dbReference>
<evidence type="ECO:0000259" key="5">
    <source>
        <dbReference type="SMART" id="SM00822"/>
    </source>
</evidence>
<dbReference type="PANTHER" id="PTHR43391">
    <property type="entry name" value="RETINOL DEHYDROGENASE-RELATED"/>
    <property type="match status" value="1"/>
</dbReference>
<dbReference type="InterPro" id="IPR057326">
    <property type="entry name" value="KR_dom"/>
</dbReference>
<keyword evidence="3" id="KW-0560">Oxidoreductase</keyword>
<dbReference type="SUPFAM" id="SSF51735">
    <property type="entry name" value="NAD(P)-binding Rossmann-fold domains"/>
    <property type="match status" value="1"/>
</dbReference>
<dbReference type="PRINTS" id="PR00081">
    <property type="entry name" value="GDHRDH"/>
</dbReference>
<sequence length="253" mass="26650">MTTAPRTASALQGKVALITGASSGIGEATARVLAAEGAAVAVAARRVDRLHALRDELAATGATVHVLALDVTDERAVRDAVHSTVETLGRLDILVNNAGVMLLGPVEGADTTDWTRMIDTNVLGLMYMTHAALPHLLKSQGAVVQISSIAARVAGRGAAGYNASKFAVNGFSEGLRQEVTERGVRVVVIEPGTVETELREHITHAPTKAAIEERVGKIRQLRAADIAEAVRYAVTAPSHMTVNEIFIRPTDQA</sequence>
<dbReference type="PRINTS" id="PR00080">
    <property type="entry name" value="SDRFAMILY"/>
</dbReference>
<name>A0A918D6U4_9ACTN</name>
<evidence type="ECO:0000256" key="2">
    <source>
        <dbReference type="ARBA" id="ARBA00022857"/>
    </source>
</evidence>
<dbReference type="SMART" id="SM00822">
    <property type="entry name" value="PKS_KR"/>
    <property type="match status" value="1"/>
</dbReference>
<evidence type="ECO:0000256" key="3">
    <source>
        <dbReference type="ARBA" id="ARBA00023002"/>
    </source>
</evidence>
<dbReference type="InterPro" id="IPR036291">
    <property type="entry name" value="NAD(P)-bd_dom_sf"/>
</dbReference>
<gene>
    <name evidence="6" type="ORF">GCM10011579_053080</name>
</gene>
<dbReference type="FunFam" id="3.40.50.720:FF:000047">
    <property type="entry name" value="NADP-dependent L-serine/L-allo-threonine dehydrogenase"/>
    <property type="match status" value="1"/>
</dbReference>
<evidence type="ECO:0000256" key="4">
    <source>
        <dbReference type="RuleBase" id="RU000363"/>
    </source>
</evidence>
<evidence type="ECO:0000256" key="1">
    <source>
        <dbReference type="ARBA" id="ARBA00006484"/>
    </source>
</evidence>
<comment type="similarity">
    <text evidence="1 4">Belongs to the short-chain dehydrogenases/reductases (SDR) family.</text>
</comment>
<evidence type="ECO:0000313" key="7">
    <source>
        <dbReference type="Proteomes" id="UP000600365"/>
    </source>
</evidence>
<dbReference type="AlphaFoldDB" id="A0A918D6U4"/>